<keyword evidence="8" id="KW-0449">Lipoprotein</keyword>
<feature type="non-terminal residue" evidence="8">
    <location>
        <position position="1"/>
    </location>
</feature>
<evidence type="ECO:0000313" key="8">
    <source>
        <dbReference type="EMBL" id="EKC66707.1"/>
    </source>
</evidence>
<proteinExistence type="inferred from homology"/>
<gene>
    <name evidence="8" type="ORF">LEA_09680</name>
</gene>
<comment type="caution">
    <text evidence="8">The sequence shown here is derived from an EMBL/GenBank/DDBJ whole genome shotgun (WGS) entry which is preliminary data.</text>
</comment>
<evidence type="ECO:0000256" key="2">
    <source>
        <dbReference type="ARBA" id="ARBA00022670"/>
    </source>
</evidence>
<dbReference type="GO" id="GO:0016020">
    <property type="term" value="C:membrane"/>
    <property type="evidence" value="ECO:0007669"/>
    <property type="project" value="InterPro"/>
</dbReference>
<feature type="transmembrane region" description="Helical" evidence="7">
    <location>
        <begin position="177"/>
        <end position="199"/>
    </location>
</feature>
<name>K1T1F1_9ZZZZ</name>
<dbReference type="AlphaFoldDB" id="K1T1F1"/>
<dbReference type="Pfam" id="PF01252">
    <property type="entry name" value="Peptidase_A8"/>
    <property type="match status" value="1"/>
</dbReference>
<feature type="transmembrane region" description="Helical" evidence="7">
    <location>
        <begin position="70"/>
        <end position="90"/>
    </location>
</feature>
<dbReference type="PANTHER" id="PTHR33695:SF1">
    <property type="entry name" value="LIPOPROTEIN SIGNAL PEPTIDASE"/>
    <property type="match status" value="1"/>
</dbReference>
<dbReference type="GO" id="GO:0006508">
    <property type="term" value="P:proteolysis"/>
    <property type="evidence" value="ECO:0007669"/>
    <property type="project" value="UniProtKB-KW"/>
</dbReference>
<keyword evidence="3 7" id="KW-0812">Transmembrane</keyword>
<evidence type="ECO:0000256" key="7">
    <source>
        <dbReference type="SAM" id="Phobius"/>
    </source>
</evidence>
<feature type="transmembrane region" description="Helical" evidence="7">
    <location>
        <begin position="102"/>
        <end position="126"/>
    </location>
</feature>
<dbReference type="InterPro" id="IPR001872">
    <property type="entry name" value="Peptidase_A8"/>
</dbReference>
<keyword evidence="4" id="KW-0378">Hydrolase</keyword>
<evidence type="ECO:0000256" key="4">
    <source>
        <dbReference type="ARBA" id="ARBA00022801"/>
    </source>
</evidence>
<evidence type="ECO:0000256" key="1">
    <source>
        <dbReference type="ARBA" id="ARBA00022475"/>
    </source>
</evidence>
<evidence type="ECO:0000256" key="5">
    <source>
        <dbReference type="ARBA" id="ARBA00022989"/>
    </source>
</evidence>
<keyword evidence="6 7" id="KW-0472">Membrane</keyword>
<dbReference type="PRINTS" id="PR00781">
    <property type="entry name" value="LIPOSIGPTASE"/>
</dbReference>
<organism evidence="8">
    <name type="scientific">human gut metagenome</name>
    <dbReference type="NCBI Taxonomy" id="408170"/>
    <lineage>
        <taxon>unclassified sequences</taxon>
        <taxon>metagenomes</taxon>
        <taxon>organismal metagenomes</taxon>
    </lineage>
</organism>
<evidence type="ECO:0000256" key="6">
    <source>
        <dbReference type="ARBA" id="ARBA00023136"/>
    </source>
</evidence>
<keyword evidence="1" id="KW-1003">Cell membrane</keyword>
<dbReference type="HAMAP" id="MF_00161">
    <property type="entry name" value="LspA"/>
    <property type="match status" value="1"/>
</dbReference>
<dbReference type="GO" id="GO:0004190">
    <property type="term" value="F:aspartic-type endopeptidase activity"/>
    <property type="evidence" value="ECO:0007669"/>
    <property type="project" value="InterPro"/>
</dbReference>
<dbReference type="PANTHER" id="PTHR33695">
    <property type="entry name" value="LIPOPROTEIN SIGNAL PEPTIDASE"/>
    <property type="match status" value="1"/>
</dbReference>
<keyword evidence="5 7" id="KW-1133">Transmembrane helix</keyword>
<keyword evidence="2" id="KW-0645">Protease</keyword>
<accession>K1T1F1</accession>
<protein>
    <submittedName>
        <fullName evidence="8">Lipoprotein signal peptidase</fullName>
    </submittedName>
</protein>
<sequence>SKTSVMNGKKLTLLVILLLILDQALKIWVKTHMTLGEAIILIPDWFQLYFIENKGAAFGMHIATPGTMDWGKLLLGLFRIGMVVALIWLIRHFMRKKAPKGVLIGFGLILAGAIGNIIDSAFYGLIFSASTPDTVAHFGGHYAGFMMGKVVDMFYFPLFQWNSVPGFLDFLVDSRNYFFGAVFNLADAYISVAVVYLLIFHYKYFNK</sequence>
<dbReference type="EMBL" id="AJWY01006492">
    <property type="protein sequence ID" value="EKC66707.1"/>
    <property type="molecule type" value="Genomic_DNA"/>
</dbReference>
<evidence type="ECO:0000256" key="3">
    <source>
        <dbReference type="ARBA" id="ARBA00022692"/>
    </source>
</evidence>
<reference evidence="8" key="1">
    <citation type="journal article" date="2013" name="Environ. Microbiol.">
        <title>Microbiota from the distal guts of lean and obese adolescents exhibit partial functional redundancy besides clear differences in community structure.</title>
        <authorList>
            <person name="Ferrer M."/>
            <person name="Ruiz A."/>
            <person name="Lanza F."/>
            <person name="Haange S.B."/>
            <person name="Oberbach A."/>
            <person name="Till H."/>
            <person name="Bargiela R."/>
            <person name="Campoy C."/>
            <person name="Segura M.T."/>
            <person name="Richter M."/>
            <person name="von Bergen M."/>
            <person name="Seifert J."/>
            <person name="Suarez A."/>
        </authorList>
    </citation>
    <scope>NUCLEOTIDE SEQUENCE</scope>
</reference>